<feature type="coiled-coil region" evidence="1">
    <location>
        <begin position="1242"/>
        <end position="1269"/>
    </location>
</feature>
<feature type="coiled-coil region" evidence="1">
    <location>
        <begin position="1301"/>
        <end position="1383"/>
    </location>
</feature>
<dbReference type="InterPro" id="IPR003599">
    <property type="entry name" value="Ig_sub"/>
</dbReference>
<comment type="caution">
    <text evidence="4">The sequence shown here is derived from an EMBL/GenBank/DDBJ whole genome shotgun (WGS) entry which is preliminary data.</text>
</comment>
<dbReference type="SMART" id="SM00408">
    <property type="entry name" value="IGc2"/>
    <property type="match status" value="5"/>
</dbReference>
<dbReference type="PROSITE" id="PS50835">
    <property type="entry name" value="IG_LIKE"/>
    <property type="match status" value="5"/>
</dbReference>
<accession>A0AA35S9B0</accession>
<keyword evidence="2" id="KW-0732">Signal</keyword>
<dbReference type="InterPro" id="IPR035234">
    <property type="entry name" value="IgGFc-bd_N"/>
</dbReference>
<dbReference type="Pfam" id="PF17517">
    <property type="entry name" value="IgGFc_binding"/>
    <property type="match status" value="1"/>
</dbReference>
<proteinExistence type="predicted"/>
<protein>
    <submittedName>
        <fullName evidence="4">IgGFc-binding protein</fullName>
    </submittedName>
</protein>
<dbReference type="PANTHER" id="PTHR46534">
    <property type="entry name" value="IGGFC_BINDING DOMAIN-CONTAINING PROTEIN"/>
    <property type="match status" value="1"/>
</dbReference>
<keyword evidence="1" id="KW-0175">Coiled coil</keyword>
<feature type="signal peptide" evidence="2">
    <location>
        <begin position="1"/>
        <end position="20"/>
    </location>
</feature>
<feature type="domain" description="Ig-like" evidence="3">
    <location>
        <begin position="714"/>
        <end position="794"/>
    </location>
</feature>
<dbReference type="InterPro" id="IPR007110">
    <property type="entry name" value="Ig-like_dom"/>
</dbReference>
<name>A0AA35S9B0_GEOBA</name>
<dbReference type="SMART" id="SM00409">
    <property type="entry name" value="IG"/>
    <property type="match status" value="3"/>
</dbReference>
<feature type="domain" description="Ig-like" evidence="3">
    <location>
        <begin position="622"/>
        <end position="705"/>
    </location>
</feature>
<feature type="chain" id="PRO_5041241941" evidence="2">
    <location>
        <begin position="21"/>
        <end position="1735"/>
    </location>
</feature>
<evidence type="ECO:0000256" key="1">
    <source>
        <dbReference type="SAM" id="Coils"/>
    </source>
</evidence>
<dbReference type="Gene3D" id="2.60.40.10">
    <property type="entry name" value="Immunoglobulins"/>
    <property type="match status" value="5"/>
</dbReference>
<evidence type="ECO:0000313" key="5">
    <source>
        <dbReference type="Proteomes" id="UP001174909"/>
    </source>
</evidence>
<feature type="domain" description="Ig-like" evidence="3">
    <location>
        <begin position="831"/>
        <end position="922"/>
    </location>
</feature>
<sequence length="1735" mass="192900">MRLQAISFALGIELLLLVQGLPKPKFKGENALERFSNESVMAELLQLLNQQSSTGTDNPSHEPMPLPVPTVQTANTGNEFYIGFMDNYIKPAFLPFDQFILNRSEIFITTAESSEVVTMIESEEGTTMVSVRPGEVVTRRLQQLKVQSGRDRSKGLKIKAEQLKHIVVFALNKELHSTDAFTALPCSHLASVTSYEYYAVSVPPTPVVDTAADSAFLIVACSDNTTVTITPTQTISHPYIPILTIRAGTSFSVLLQERQTLYVQDRQDLTGSRVVSSSPISFFTGHECGNVPAGTPECDHLVEQIPPTVTWGNQFIVAPTATRRSPDLVRVIAAQDGTSGNATCIYQESGGDTEIFTLSLARASNFMEFNLSANKYCFIQADKPVLVVQFTAGGGADGASNADPFMVIVPAVKQYLDITTFSTISGHDYQNYVNLYVPAGFDPSGVMIDSFHGGNEWVSIACPNSPHICGYTKQVPISDGVHSIQNSKGGPVGVTIYGLSHLESYAYVGGLKLTVSDQDIVTPPTSLFAISGSSMCLQCHSGTKELSSTFKWSKNGHAIGIPAWRLLVTASGYLCIRDVKYSDTGKYDCHAPNQTISFSATLKVTGGIILEPSCNIAGNDGPAIGIGQETVYLDSSTRSFGICCRVQGPPGYRVTWLHNGALISSKHQGYVFGKGYLKFSGLLTQGCTKYTCQVENGDSKSETIEICVGDIWPPTVIHIAGEMTVLDNTNATYQCNADGSPEPIKMWTAECEAQSPLPPTARDDGNGGLTLRVHTDTSCRYCCHVTNGHNTIISKCFIINVLVPPAIAKQQNLPITTVTVPHGVAWPLQEPRTETIPIGSNVMIPEGYHLIIECGILRGNPKPSIVWHFGDNIIQGQQYIVEEDGKLLINAIVRGRNEGVYTCIADTDSVGQDNSSSTVIVTVPPGINSSELVTSPGKCLDLTQSLVNTQPVGVDLCLRAGEEASITLQCNIVEGSPAPTIQWLKDGVPIHGSMGQVKEDHLITIHLPVHAYGQQKHKFEGNYTCHAFNIAGSTSVESHITLFGDIPTGNSTRNIGITYADIYNQLHKSVSEHFPRVRDGQQHITFLTTGKSLAYDDYDPGYLYDESEESVLPQSMENMFDLVDIIPDGGSIVFNPHRAPRLQTTYSQLLEMLQVAPSSLSPELHIKIQQFFQEGIRDPSSGQTLPRLSLYLLYKNTYYRTKMEVDDLIESKQLGILEWEFTQWYERNIHTLQMKINDAYAKWEMYANKAEVEEKLENLNLEDHSQEIQEAQAFILASQRTSRFKDEKQYYLVKFYPDTWYKQLKNQVKESVEQMQFQLSKLKAEVQVLELTSQHLEKKAREREILSVVNPTLDPVYKLYRDLDEATRQLQKLVKESEDLRYKCLLRGNPENCHKYSGLQEHIRDEVLSNYTEFYWYVHSVEAALNYRDITIPAIASTISKLQNKMIHIQASINIALSELSEKNSEVASENQDAFTNFIYSPNFLNQTIKYDFSLPSSLLGRLLWYINPESTRLLPKELTEEYNLTINHLNTAFTNVSAKLSRVNVHRRWFKAGIFGNKHLKLANPDVLVSPGEVTPPQHFREFLANGTYQLPLYPTTLLLATNIELTVDVPFIFHTLPTLIKFSYDPHVTGGFGPFSFGRLHRASAGDMKFRVGVRDNKISITLPGTQLIGYVCDVVPQHPREPTYRVRRSTHSNVQDTLVKESEFDQWLFSKKNKVLDFRPLPNGPYPTNKTR</sequence>
<dbReference type="SUPFAM" id="SSF48726">
    <property type="entry name" value="Immunoglobulin"/>
    <property type="match status" value="5"/>
</dbReference>
<dbReference type="InterPro" id="IPR013098">
    <property type="entry name" value="Ig_I-set"/>
</dbReference>
<dbReference type="EMBL" id="CASHTH010002136">
    <property type="protein sequence ID" value="CAI8025264.1"/>
    <property type="molecule type" value="Genomic_DNA"/>
</dbReference>
<dbReference type="CDD" id="cd00096">
    <property type="entry name" value="Ig"/>
    <property type="match status" value="2"/>
</dbReference>
<dbReference type="InterPro" id="IPR013783">
    <property type="entry name" value="Ig-like_fold"/>
</dbReference>
<dbReference type="PANTHER" id="PTHR46534:SF1">
    <property type="entry name" value="IGGFC-BINDING PROTEIN N-TERMINAL DOMAIN-CONTAINING PROTEIN"/>
    <property type="match status" value="1"/>
</dbReference>
<evidence type="ECO:0000313" key="4">
    <source>
        <dbReference type="EMBL" id="CAI8025264.1"/>
    </source>
</evidence>
<feature type="domain" description="Ig-like" evidence="3">
    <location>
        <begin position="518"/>
        <end position="605"/>
    </location>
</feature>
<dbReference type="Proteomes" id="UP001174909">
    <property type="component" value="Unassembled WGS sequence"/>
</dbReference>
<evidence type="ECO:0000259" key="3">
    <source>
        <dbReference type="PROSITE" id="PS50835"/>
    </source>
</evidence>
<gene>
    <name evidence="4" type="ORF">GBAR_LOCUS14614</name>
</gene>
<reference evidence="4" key="1">
    <citation type="submission" date="2023-03" db="EMBL/GenBank/DDBJ databases">
        <authorList>
            <person name="Steffen K."/>
            <person name="Cardenas P."/>
        </authorList>
    </citation>
    <scope>NUCLEOTIDE SEQUENCE</scope>
</reference>
<organism evidence="4 5">
    <name type="scientific">Geodia barretti</name>
    <name type="common">Barrett's horny sponge</name>
    <dbReference type="NCBI Taxonomy" id="519541"/>
    <lineage>
        <taxon>Eukaryota</taxon>
        <taxon>Metazoa</taxon>
        <taxon>Porifera</taxon>
        <taxon>Demospongiae</taxon>
        <taxon>Heteroscleromorpha</taxon>
        <taxon>Tetractinellida</taxon>
        <taxon>Astrophorina</taxon>
        <taxon>Geodiidae</taxon>
        <taxon>Geodia</taxon>
    </lineage>
</organism>
<evidence type="ECO:0000256" key="2">
    <source>
        <dbReference type="SAM" id="SignalP"/>
    </source>
</evidence>
<dbReference type="InterPro" id="IPR003598">
    <property type="entry name" value="Ig_sub2"/>
</dbReference>
<feature type="domain" description="Ig-like" evidence="3">
    <location>
        <begin position="951"/>
        <end position="1041"/>
    </location>
</feature>
<dbReference type="Pfam" id="PF07679">
    <property type="entry name" value="I-set"/>
    <property type="match status" value="3"/>
</dbReference>
<keyword evidence="5" id="KW-1185">Reference proteome</keyword>
<dbReference type="InterPro" id="IPR036179">
    <property type="entry name" value="Ig-like_dom_sf"/>
</dbReference>